<evidence type="ECO:0000313" key="1">
    <source>
        <dbReference type="EMBL" id="KIO07134.1"/>
    </source>
</evidence>
<organism evidence="1 2">
    <name type="scientific">Pisolithus tinctorius Marx 270</name>
    <dbReference type="NCBI Taxonomy" id="870435"/>
    <lineage>
        <taxon>Eukaryota</taxon>
        <taxon>Fungi</taxon>
        <taxon>Dikarya</taxon>
        <taxon>Basidiomycota</taxon>
        <taxon>Agaricomycotina</taxon>
        <taxon>Agaricomycetes</taxon>
        <taxon>Agaricomycetidae</taxon>
        <taxon>Boletales</taxon>
        <taxon>Sclerodermatineae</taxon>
        <taxon>Pisolithaceae</taxon>
        <taxon>Pisolithus</taxon>
    </lineage>
</organism>
<keyword evidence="2" id="KW-1185">Reference proteome</keyword>
<dbReference type="AlphaFoldDB" id="A0A0C3PGP8"/>
<accession>A0A0C3PGP8</accession>
<dbReference type="HOGENOM" id="CLU_1384661_0_0_1"/>
<protein>
    <submittedName>
        <fullName evidence="1">Uncharacterized protein</fullName>
    </submittedName>
</protein>
<dbReference type="Proteomes" id="UP000054217">
    <property type="component" value="Unassembled WGS sequence"/>
</dbReference>
<sequence>MKSVLDVIVTLVMKLDTYTLILVPRLVTFVSAVSITPRLTRRTRPPVRPISICLGRNPRPNAPASSISSSPMIGSIWMRNVLAFTYLASRAPNLSRDPRGTLTRLTETSNARRYGSTQVCGAMLSVQTEGTPSTCTSRNPKFAVPARNELDEVWYSATSTAEHGCQCPSYLHGFRLSPRLCFLTFLEKKKSYEKIHT</sequence>
<dbReference type="EMBL" id="KN831961">
    <property type="protein sequence ID" value="KIO07134.1"/>
    <property type="molecule type" value="Genomic_DNA"/>
</dbReference>
<proteinExistence type="predicted"/>
<dbReference type="InParanoid" id="A0A0C3PGP8"/>
<reference evidence="2" key="2">
    <citation type="submission" date="2015-01" db="EMBL/GenBank/DDBJ databases">
        <title>Evolutionary Origins and Diversification of the Mycorrhizal Mutualists.</title>
        <authorList>
            <consortium name="DOE Joint Genome Institute"/>
            <consortium name="Mycorrhizal Genomics Consortium"/>
            <person name="Kohler A."/>
            <person name="Kuo A."/>
            <person name="Nagy L.G."/>
            <person name="Floudas D."/>
            <person name="Copeland A."/>
            <person name="Barry K.W."/>
            <person name="Cichocki N."/>
            <person name="Veneault-Fourrey C."/>
            <person name="LaButti K."/>
            <person name="Lindquist E.A."/>
            <person name="Lipzen A."/>
            <person name="Lundell T."/>
            <person name="Morin E."/>
            <person name="Murat C."/>
            <person name="Riley R."/>
            <person name="Ohm R."/>
            <person name="Sun H."/>
            <person name="Tunlid A."/>
            <person name="Henrissat B."/>
            <person name="Grigoriev I.V."/>
            <person name="Hibbett D.S."/>
            <person name="Martin F."/>
        </authorList>
    </citation>
    <scope>NUCLEOTIDE SEQUENCE [LARGE SCALE GENOMIC DNA]</scope>
    <source>
        <strain evidence="2">Marx 270</strain>
    </source>
</reference>
<reference evidence="1 2" key="1">
    <citation type="submission" date="2014-04" db="EMBL/GenBank/DDBJ databases">
        <authorList>
            <consortium name="DOE Joint Genome Institute"/>
            <person name="Kuo A."/>
            <person name="Kohler A."/>
            <person name="Costa M.D."/>
            <person name="Nagy L.G."/>
            <person name="Floudas D."/>
            <person name="Copeland A."/>
            <person name="Barry K.W."/>
            <person name="Cichocki N."/>
            <person name="Veneault-Fourrey C."/>
            <person name="LaButti K."/>
            <person name="Lindquist E.A."/>
            <person name="Lipzen A."/>
            <person name="Lundell T."/>
            <person name="Morin E."/>
            <person name="Murat C."/>
            <person name="Sun H."/>
            <person name="Tunlid A."/>
            <person name="Henrissat B."/>
            <person name="Grigoriev I.V."/>
            <person name="Hibbett D.S."/>
            <person name="Martin F."/>
            <person name="Nordberg H.P."/>
            <person name="Cantor M.N."/>
            <person name="Hua S.X."/>
        </authorList>
    </citation>
    <scope>NUCLEOTIDE SEQUENCE [LARGE SCALE GENOMIC DNA]</scope>
    <source>
        <strain evidence="1 2">Marx 270</strain>
    </source>
</reference>
<evidence type="ECO:0000313" key="2">
    <source>
        <dbReference type="Proteomes" id="UP000054217"/>
    </source>
</evidence>
<name>A0A0C3PGP8_PISTI</name>
<gene>
    <name evidence="1" type="ORF">M404DRAFT_429432</name>
</gene>